<gene>
    <name evidence="1" type="ORF">APU01nite_13700</name>
</gene>
<reference evidence="1 2" key="1">
    <citation type="submission" date="2019-07" db="EMBL/GenBank/DDBJ databases">
        <title>Whole genome shotgun sequence of Alkalibacterium putridalgicola NBRC 103243.</title>
        <authorList>
            <person name="Hosoyama A."/>
            <person name="Uohara A."/>
            <person name="Ohji S."/>
            <person name="Ichikawa N."/>
        </authorList>
    </citation>
    <scope>NUCLEOTIDE SEQUENCE [LARGE SCALE GENOMIC DNA]</scope>
    <source>
        <strain evidence="1 2">NBRC 103243</strain>
    </source>
</reference>
<proteinExistence type="predicted"/>
<evidence type="ECO:0000313" key="1">
    <source>
        <dbReference type="EMBL" id="GEK89331.1"/>
    </source>
</evidence>
<evidence type="ECO:0000313" key="2">
    <source>
        <dbReference type="Proteomes" id="UP000321425"/>
    </source>
</evidence>
<sequence length="85" mass="10071">MSKTATATGIKKNQIAKRLLSLTISIPHYFLLDYDEDNIISLYLFTPIVNRFELEIDKYSFTNNSAFTYSRWIKNREDTNFTVFY</sequence>
<protein>
    <submittedName>
        <fullName evidence="1">Uncharacterized protein</fullName>
    </submittedName>
</protein>
<organism evidence="1 2">
    <name type="scientific">Alkalibacterium putridalgicola</name>
    <dbReference type="NCBI Taxonomy" id="426703"/>
    <lineage>
        <taxon>Bacteria</taxon>
        <taxon>Bacillati</taxon>
        <taxon>Bacillota</taxon>
        <taxon>Bacilli</taxon>
        <taxon>Lactobacillales</taxon>
        <taxon>Carnobacteriaceae</taxon>
        <taxon>Alkalibacterium</taxon>
    </lineage>
</organism>
<accession>A0ABQ0UXR0</accession>
<name>A0ABQ0UXR0_9LACT</name>
<dbReference type="EMBL" id="BJUX01000013">
    <property type="protein sequence ID" value="GEK89331.1"/>
    <property type="molecule type" value="Genomic_DNA"/>
</dbReference>
<keyword evidence="2" id="KW-1185">Reference proteome</keyword>
<dbReference type="Proteomes" id="UP000321425">
    <property type="component" value="Unassembled WGS sequence"/>
</dbReference>
<comment type="caution">
    <text evidence="1">The sequence shown here is derived from an EMBL/GenBank/DDBJ whole genome shotgun (WGS) entry which is preliminary data.</text>
</comment>